<gene>
    <name evidence="5" type="ORF">SCHPADRAFT_866550</name>
</gene>
<dbReference type="CDD" id="cd05911">
    <property type="entry name" value="Firefly_Luc_like"/>
    <property type="match status" value="1"/>
</dbReference>
<dbReference type="EMBL" id="KQ085893">
    <property type="protein sequence ID" value="KLO18616.1"/>
    <property type="molecule type" value="Genomic_DNA"/>
</dbReference>
<accession>A0A0H2SNH4</accession>
<sequence>MRIHTSHFEPMHVPEVSLFTHLFPDVDPFPGDTPAFIDADTGRTVTRQQLREGSMQLGWSMRNNLVKLGGVPLKKGDTVMIFSPNSIAYPIALHGSIAAGLRVTLANSSYTPPELAHQYHDSTAKVIFVHPALLDTVMAMYKHIKVGIKEAKKRIIVMDFGLEEKAPKGLMKMTQLFGKGQLVQEERFDGEHSNETVLLCYSSGTTGKPKGVESTHKNMTAVLRIITPVLSAEHGKDRTLAVLPFYHIYGAVDLLQYPIQQGVPVIVMSKFDPEAFCQNIEKHQITFGLIVPPILVVLTRHPAAEKYNLKSLRLLVSGAAPLGGPLVSAVQSRLRSFGNDTAIVQGYGLTETSPTAHFVPVHDAERKVGYIGKLLANLEARLVVNDGERDAEEGEAGELWLRGPTVMKGYLNNPAATKASITEDGWFKTGDVAIVDKEGYYMIVDRQKELIKYKGFQVPPAELESVLLTHPEIADAGVVGVESVTEATELPRAYVVHAKGLPTNSEKDAFSKHVQEWIGSRVAKHKFLRGGVIIIDAIPKSAAGKILRRELRERAKKEPVVEEGYAFKAKL</sequence>
<dbReference type="SUPFAM" id="SSF56801">
    <property type="entry name" value="Acetyl-CoA synthetase-like"/>
    <property type="match status" value="1"/>
</dbReference>
<evidence type="ECO:0000256" key="2">
    <source>
        <dbReference type="ARBA" id="ARBA00022598"/>
    </source>
</evidence>
<evidence type="ECO:0000259" key="4">
    <source>
        <dbReference type="Pfam" id="PF13193"/>
    </source>
</evidence>
<dbReference type="Proteomes" id="UP000053477">
    <property type="component" value="Unassembled WGS sequence"/>
</dbReference>
<keyword evidence="6" id="KW-1185">Reference proteome</keyword>
<proteinExistence type="inferred from homology"/>
<dbReference type="Gene3D" id="3.30.300.30">
    <property type="match status" value="1"/>
</dbReference>
<feature type="domain" description="AMP-dependent synthetase/ligase" evidence="3">
    <location>
        <begin position="29"/>
        <end position="411"/>
    </location>
</feature>
<dbReference type="InterPro" id="IPR000873">
    <property type="entry name" value="AMP-dep_synth/lig_dom"/>
</dbReference>
<evidence type="ECO:0000259" key="3">
    <source>
        <dbReference type="Pfam" id="PF00501"/>
    </source>
</evidence>
<dbReference type="PANTHER" id="PTHR24096:SF149">
    <property type="entry name" value="AMP-BINDING DOMAIN-CONTAINING PROTEIN-RELATED"/>
    <property type="match status" value="1"/>
</dbReference>
<keyword evidence="2" id="KW-0436">Ligase</keyword>
<evidence type="ECO:0000313" key="6">
    <source>
        <dbReference type="Proteomes" id="UP000053477"/>
    </source>
</evidence>
<dbReference type="PANTHER" id="PTHR24096">
    <property type="entry name" value="LONG-CHAIN-FATTY-ACID--COA LIGASE"/>
    <property type="match status" value="1"/>
</dbReference>
<evidence type="ECO:0000313" key="5">
    <source>
        <dbReference type="EMBL" id="KLO18616.1"/>
    </source>
</evidence>
<dbReference type="InterPro" id="IPR025110">
    <property type="entry name" value="AMP-bd_C"/>
</dbReference>
<feature type="domain" description="AMP-binding enzyme C-terminal" evidence="4">
    <location>
        <begin position="462"/>
        <end position="545"/>
    </location>
</feature>
<protein>
    <submittedName>
        <fullName evidence="5">AMP binding protein</fullName>
    </submittedName>
</protein>
<dbReference type="InterPro" id="IPR045851">
    <property type="entry name" value="AMP-bd_C_sf"/>
</dbReference>
<comment type="similarity">
    <text evidence="1">Belongs to the ATP-dependent AMP-binding enzyme family.</text>
</comment>
<dbReference type="Pfam" id="PF13193">
    <property type="entry name" value="AMP-binding_C"/>
    <property type="match status" value="1"/>
</dbReference>
<dbReference type="InParanoid" id="A0A0H2SNH4"/>
<dbReference type="Gene3D" id="3.40.50.12780">
    <property type="entry name" value="N-terminal domain of ligase-like"/>
    <property type="match status" value="1"/>
</dbReference>
<name>A0A0H2SNH4_9AGAM</name>
<dbReference type="STRING" id="27342.A0A0H2SNH4"/>
<dbReference type="GO" id="GO:0016405">
    <property type="term" value="F:CoA-ligase activity"/>
    <property type="evidence" value="ECO:0007669"/>
    <property type="project" value="TreeGrafter"/>
</dbReference>
<reference evidence="5 6" key="1">
    <citation type="submission" date="2015-04" db="EMBL/GenBank/DDBJ databases">
        <title>Complete genome sequence of Schizopora paradoxa KUC8140, a cosmopolitan wood degrader in East Asia.</title>
        <authorList>
            <consortium name="DOE Joint Genome Institute"/>
            <person name="Min B."/>
            <person name="Park H."/>
            <person name="Jang Y."/>
            <person name="Kim J.-J."/>
            <person name="Kim K.H."/>
            <person name="Pangilinan J."/>
            <person name="Lipzen A."/>
            <person name="Riley R."/>
            <person name="Grigoriev I.V."/>
            <person name="Spatafora J.W."/>
            <person name="Choi I.-G."/>
        </authorList>
    </citation>
    <scope>NUCLEOTIDE SEQUENCE [LARGE SCALE GENOMIC DNA]</scope>
    <source>
        <strain evidence="5 6">KUC8140</strain>
    </source>
</reference>
<dbReference type="InterPro" id="IPR020845">
    <property type="entry name" value="AMP-binding_CS"/>
</dbReference>
<organism evidence="5 6">
    <name type="scientific">Schizopora paradoxa</name>
    <dbReference type="NCBI Taxonomy" id="27342"/>
    <lineage>
        <taxon>Eukaryota</taxon>
        <taxon>Fungi</taxon>
        <taxon>Dikarya</taxon>
        <taxon>Basidiomycota</taxon>
        <taxon>Agaricomycotina</taxon>
        <taxon>Agaricomycetes</taxon>
        <taxon>Hymenochaetales</taxon>
        <taxon>Schizoporaceae</taxon>
        <taxon>Schizopora</taxon>
    </lineage>
</organism>
<evidence type="ECO:0000256" key="1">
    <source>
        <dbReference type="ARBA" id="ARBA00006432"/>
    </source>
</evidence>
<dbReference type="PROSITE" id="PS00455">
    <property type="entry name" value="AMP_BINDING"/>
    <property type="match status" value="1"/>
</dbReference>
<dbReference type="FunCoup" id="A0A0H2SNH4">
    <property type="interactions" value="329"/>
</dbReference>
<dbReference type="Pfam" id="PF00501">
    <property type="entry name" value="AMP-binding"/>
    <property type="match status" value="1"/>
</dbReference>
<dbReference type="InterPro" id="IPR042099">
    <property type="entry name" value="ANL_N_sf"/>
</dbReference>
<dbReference type="AlphaFoldDB" id="A0A0H2SNH4"/>
<dbReference type="OrthoDB" id="1898221at2759"/>